<sequence>MKALKGFTLLEILIVLLIISMTVTFSFPMWQTANTKMILEKEQNKLYIFIRELQARVENSNDIWFLIANRDLVSKRWCLVAQPKNTDICDCLNPRSCNRNIPMKFYYPYFADKTMLISKVYYPREMTRLNGTRNTSTTTCFVLQSDQQRTVFSFFNVGSLKLKGYQSLSACVNDH</sequence>
<dbReference type="InterPro" id="IPR045584">
    <property type="entry name" value="Pilin-like"/>
</dbReference>
<feature type="transmembrane region" description="Helical" evidence="1">
    <location>
        <begin position="7"/>
        <end position="30"/>
    </location>
</feature>
<evidence type="ECO:0000313" key="4">
    <source>
        <dbReference type="Proteomes" id="UP000297565"/>
    </source>
</evidence>
<dbReference type="OrthoDB" id="5690345at2"/>
<dbReference type="RefSeq" id="WP_011608418.1">
    <property type="nucleotide sequence ID" value="NZ_CP018802.1"/>
</dbReference>
<reference evidence="2 5" key="2">
    <citation type="submission" date="2020-12" db="EMBL/GenBank/DDBJ databases">
        <title>ASc-MMNZ-VFA-070.</title>
        <authorList>
            <person name="Schryvers A."/>
            <person name="Mostafa Nazari M."/>
            <person name="Farshchi Andisi V."/>
            <person name="Timsit E."/>
            <person name="Walter Morck D."/>
        </authorList>
    </citation>
    <scope>NUCLEOTIDE SEQUENCE [LARGE SCALE GENOMIC DNA]</scope>
    <source>
        <strain evidence="2 5">ASc-MMNZ-VFA-070</strain>
    </source>
</reference>
<dbReference type="EMBL" id="SNRV01000013">
    <property type="protein sequence ID" value="TEW29593.1"/>
    <property type="molecule type" value="Genomic_DNA"/>
</dbReference>
<evidence type="ECO:0000256" key="1">
    <source>
        <dbReference type="SAM" id="Phobius"/>
    </source>
</evidence>
<keyword evidence="1" id="KW-0812">Transmembrane</keyword>
<protein>
    <submittedName>
        <fullName evidence="2">Prepilin-type N-terminal cleavage/methylation domain-containing protein</fullName>
    </submittedName>
</protein>
<evidence type="ECO:0000313" key="3">
    <source>
        <dbReference type="EMBL" id="TEW29593.1"/>
    </source>
</evidence>
<keyword evidence="1" id="KW-1133">Transmembrane helix</keyword>
<dbReference type="GeneID" id="31486415"/>
<organism evidence="2 5">
    <name type="scientific">Histophilus somni</name>
    <name type="common">Haemophilus somnus</name>
    <dbReference type="NCBI Taxonomy" id="731"/>
    <lineage>
        <taxon>Bacteria</taxon>
        <taxon>Pseudomonadati</taxon>
        <taxon>Pseudomonadota</taxon>
        <taxon>Gammaproteobacteria</taxon>
        <taxon>Pasteurellales</taxon>
        <taxon>Pasteurellaceae</taxon>
        <taxon>Histophilus</taxon>
    </lineage>
</organism>
<dbReference type="EMBL" id="CP066558">
    <property type="protein sequence ID" value="QQF82613.1"/>
    <property type="molecule type" value="Genomic_DNA"/>
</dbReference>
<name>A0A9Q6P3A6_HISSO</name>
<dbReference type="InterPro" id="IPR012902">
    <property type="entry name" value="N_methyl_site"/>
</dbReference>
<dbReference type="Proteomes" id="UP000595373">
    <property type="component" value="Chromosome"/>
</dbReference>
<proteinExistence type="predicted"/>
<dbReference type="PROSITE" id="PS00409">
    <property type="entry name" value="PROKAR_NTER_METHYL"/>
    <property type="match status" value="1"/>
</dbReference>
<dbReference type="OMA" id="VWFLIAN"/>
<keyword evidence="5" id="KW-1185">Reference proteome</keyword>
<dbReference type="SUPFAM" id="SSF54523">
    <property type="entry name" value="Pili subunits"/>
    <property type="match status" value="1"/>
</dbReference>
<dbReference type="AlphaFoldDB" id="A0A9Q6P3A6"/>
<dbReference type="Pfam" id="PF07963">
    <property type="entry name" value="N_methyl"/>
    <property type="match status" value="1"/>
</dbReference>
<reference evidence="3 4" key="1">
    <citation type="submission" date="2019-03" db="EMBL/GenBank/DDBJ databases">
        <title>Horizontal Gene Transfer Machinery in Histophilus somni.</title>
        <authorList>
            <person name="Mostafa Nazari M."/>
            <person name="Liljebjelke K."/>
        </authorList>
    </citation>
    <scope>NUCLEOTIDE SEQUENCE [LARGE SCALE GENOMIC DNA]</scope>
    <source>
        <strain evidence="3 4">UOC-EPH-KLM-04</strain>
    </source>
</reference>
<dbReference type="Proteomes" id="UP000297565">
    <property type="component" value="Unassembled WGS sequence"/>
</dbReference>
<evidence type="ECO:0000313" key="5">
    <source>
        <dbReference type="Proteomes" id="UP000595373"/>
    </source>
</evidence>
<keyword evidence="1" id="KW-0472">Membrane</keyword>
<evidence type="ECO:0000313" key="2">
    <source>
        <dbReference type="EMBL" id="QQF82613.1"/>
    </source>
</evidence>
<accession>A0A9Q6P3A6</accession>
<gene>
    <name evidence="3" type="ORF">E2R48_05980</name>
    <name evidence="2" type="ORF">JFL49_01445</name>
</gene>
<dbReference type="NCBIfam" id="TIGR02532">
    <property type="entry name" value="IV_pilin_GFxxxE"/>
    <property type="match status" value="1"/>
</dbReference>